<protein>
    <submittedName>
        <fullName evidence="2">Uncharacterized protein</fullName>
    </submittedName>
</protein>
<proteinExistence type="predicted"/>
<reference evidence="2 3" key="1">
    <citation type="submission" date="2019-04" db="EMBL/GenBank/DDBJ databases">
        <title>Phreatobacter aquaticus sp. nov.</title>
        <authorList>
            <person name="Choi A."/>
            <person name="Baek K."/>
        </authorList>
    </citation>
    <scope>NUCLEOTIDE SEQUENCE [LARGE SCALE GENOMIC DNA]</scope>
    <source>
        <strain evidence="2 3">NMCR1094</strain>
    </source>
</reference>
<feature type="region of interest" description="Disordered" evidence="1">
    <location>
        <begin position="13"/>
        <end position="62"/>
    </location>
</feature>
<dbReference type="KEGG" id="paqt:E8L99_09825"/>
<sequence>MAGLVPAIHAFNGRANGTQDVDARHKGGHDDGECCPLRRPVTPSGSQAAPPASHPALARSGA</sequence>
<dbReference type="OrthoDB" id="8253270at2"/>
<evidence type="ECO:0000313" key="2">
    <source>
        <dbReference type="EMBL" id="QCK86031.1"/>
    </source>
</evidence>
<gene>
    <name evidence="2" type="ORF">E8L99_09825</name>
</gene>
<accession>A0A4D7QH54</accession>
<evidence type="ECO:0000313" key="3">
    <source>
        <dbReference type="Proteomes" id="UP000298588"/>
    </source>
</evidence>
<dbReference type="Proteomes" id="UP000298588">
    <property type="component" value="Chromosome"/>
</dbReference>
<evidence type="ECO:0000256" key="1">
    <source>
        <dbReference type="SAM" id="MobiDB-lite"/>
    </source>
</evidence>
<name>A0A4D7QH54_9HYPH</name>
<keyword evidence="3" id="KW-1185">Reference proteome</keyword>
<feature type="compositionally biased region" description="Basic and acidic residues" evidence="1">
    <location>
        <begin position="21"/>
        <end position="32"/>
    </location>
</feature>
<dbReference type="AlphaFoldDB" id="A0A4D7QH54"/>
<dbReference type="EMBL" id="CP039865">
    <property type="protein sequence ID" value="QCK86031.1"/>
    <property type="molecule type" value="Genomic_DNA"/>
</dbReference>
<organism evidence="2 3">
    <name type="scientific">Phreatobacter aquaticus</name>
    <dbReference type="NCBI Taxonomy" id="2570229"/>
    <lineage>
        <taxon>Bacteria</taxon>
        <taxon>Pseudomonadati</taxon>
        <taxon>Pseudomonadota</taxon>
        <taxon>Alphaproteobacteria</taxon>
        <taxon>Hyphomicrobiales</taxon>
        <taxon>Phreatobacteraceae</taxon>
        <taxon>Phreatobacter</taxon>
    </lineage>
</organism>